<feature type="chain" id="PRO_5017350251" evidence="5">
    <location>
        <begin position="21"/>
        <end position="559"/>
    </location>
</feature>
<keyword evidence="5" id="KW-0732">Signal</keyword>
<evidence type="ECO:0000256" key="2">
    <source>
        <dbReference type="ARBA" id="ARBA00022679"/>
    </source>
</evidence>
<evidence type="ECO:0000256" key="5">
    <source>
        <dbReference type="SAM" id="SignalP"/>
    </source>
</evidence>
<gene>
    <name evidence="6" type="ORF">C1645_805939</name>
</gene>
<keyword evidence="4" id="KW-0472">Membrane</keyword>
<comment type="caution">
    <text evidence="6">The sequence shown here is derived from an EMBL/GenBank/DDBJ whole genome shotgun (WGS) entry which is preliminary data.</text>
</comment>
<feature type="transmembrane region" description="Helical" evidence="4">
    <location>
        <begin position="518"/>
        <end position="538"/>
    </location>
</feature>
<reference evidence="6 7" key="1">
    <citation type="submission" date="2018-06" db="EMBL/GenBank/DDBJ databases">
        <title>Comparative genomics reveals the genomic features of Rhizophagus irregularis, R. cerebriforme, R. diaphanum and Gigaspora rosea, and their symbiotic lifestyle signature.</title>
        <authorList>
            <person name="Morin E."/>
            <person name="San Clemente H."/>
            <person name="Chen E.C.H."/>
            <person name="De La Providencia I."/>
            <person name="Hainaut M."/>
            <person name="Kuo A."/>
            <person name="Kohler A."/>
            <person name="Murat C."/>
            <person name="Tang N."/>
            <person name="Roy S."/>
            <person name="Loubradou J."/>
            <person name="Henrissat B."/>
            <person name="Grigoriev I.V."/>
            <person name="Corradi N."/>
            <person name="Roux C."/>
            <person name="Martin F.M."/>
        </authorList>
    </citation>
    <scope>NUCLEOTIDE SEQUENCE [LARGE SCALE GENOMIC DNA]</scope>
    <source>
        <strain evidence="6 7">DAOM 227022</strain>
    </source>
</reference>
<dbReference type="PANTHER" id="PTHR48043">
    <property type="entry name" value="EG:EG0003.4 PROTEIN-RELATED"/>
    <property type="match status" value="1"/>
</dbReference>
<dbReference type="SUPFAM" id="SSF53756">
    <property type="entry name" value="UDP-Glycosyltransferase/glycogen phosphorylase"/>
    <property type="match status" value="1"/>
</dbReference>
<dbReference type="STRING" id="658196.A0A397SYE8"/>
<dbReference type="PROSITE" id="PS00375">
    <property type="entry name" value="UDPGT"/>
    <property type="match status" value="1"/>
</dbReference>
<keyword evidence="4" id="KW-1133">Transmembrane helix</keyword>
<keyword evidence="2 3" id="KW-0808">Transferase</keyword>
<evidence type="ECO:0000256" key="1">
    <source>
        <dbReference type="ARBA" id="ARBA00022676"/>
    </source>
</evidence>
<evidence type="ECO:0000313" key="7">
    <source>
        <dbReference type="Proteomes" id="UP000265703"/>
    </source>
</evidence>
<dbReference type="Gene3D" id="3.40.50.2000">
    <property type="entry name" value="Glycogen Phosphorylase B"/>
    <property type="match status" value="2"/>
</dbReference>
<keyword evidence="4" id="KW-0812">Transmembrane</keyword>
<sequence length="559" mass="62395">MIKNHFTLLLSILLLLYVNTATIASQDYIRRNADLDLSPKNILIGSYIGGRSHVKPMLDIAAILIERGHNVILVTSGNYTPASEYPTVKQVSLGPTIDYNDMGGVTSSQKQFDYTAIKAFEGQILKSYSNNFEKFKNAAKEYNIDLFFCHALVNDACLDAAYVLKKPLVGFSSYAQMVAPATYKSDPILHCNTSLENASFFERFRCTIIQPIKMVFTMYPFANQLNNMRKQFNVESSSVGTGDLRRISLYLLDTFFGFELPQSLPPNIQEIGPVLPREYPPLTPELSDFINAHKRVLYVAFGARFTTTVENNSKLMQSFVEAINKNMIDGVVWALSQTSKDAFYPTLNPTDGSQIQTSSILNNEHPHIRIVKFAPQFAVLNHPNTKLFLSHGGAGSVHESLYTGTPMLVLPLGSDQMGNAEKLESAGVALSLNKMKLDVNDIINKMDILLKDENVKKNAKRMEALAKIDSKRKYRAADSIEYILYSSSLNEGISEGYLNEWAPADSRMGFIRGNNLDVYGAILVTILGLVGGILWGIFKLIRFIVKRNPSSDDQKSKRE</sequence>
<dbReference type="InterPro" id="IPR035595">
    <property type="entry name" value="UDP_glycos_trans_CS"/>
</dbReference>
<dbReference type="InterPro" id="IPR050271">
    <property type="entry name" value="UDP-glycosyltransferase"/>
</dbReference>
<dbReference type="GO" id="GO:0008194">
    <property type="term" value="F:UDP-glycosyltransferase activity"/>
    <property type="evidence" value="ECO:0007669"/>
    <property type="project" value="InterPro"/>
</dbReference>
<protein>
    <submittedName>
        <fullName evidence="6">Glycosyltransferase Family 1 protein</fullName>
    </submittedName>
</protein>
<feature type="signal peptide" evidence="5">
    <location>
        <begin position="1"/>
        <end position="20"/>
    </location>
</feature>
<name>A0A397SYE8_9GLOM</name>
<comment type="similarity">
    <text evidence="3">Belongs to the UDP-glycosyltransferase family.</text>
</comment>
<dbReference type="OrthoDB" id="5835829at2759"/>
<keyword evidence="7" id="KW-1185">Reference proteome</keyword>
<dbReference type="EMBL" id="QKYT01000194">
    <property type="protein sequence ID" value="RIA90049.1"/>
    <property type="molecule type" value="Genomic_DNA"/>
</dbReference>
<dbReference type="Proteomes" id="UP000265703">
    <property type="component" value="Unassembled WGS sequence"/>
</dbReference>
<keyword evidence="1 3" id="KW-0328">Glycosyltransferase</keyword>
<dbReference type="CDD" id="cd03784">
    <property type="entry name" value="GT1_Gtf-like"/>
    <property type="match status" value="1"/>
</dbReference>
<proteinExistence type="inferred from homology"/>
<dbReference type="PANTHER" id="PTHR48043:SF145">
    <property type="entry name" value="FI06409P-RELATED"/>
    <property type="match status" value="1"/>
</dbReference>
<organism evidence="6 7">
    <name type="scientific">Glomus cerebriforme</name>
    <dbReference type="NCBI Taxonomy" id="658196"/>
    <lineage>
        <taxon>Eukaryota</taxon>
        <taxon>Fungi</taxon>
        <taxon>Fungi incertae sedis</taxon>
        <taxon>Mucoromycota</taxon>
        <taxon>Glomeromycotina</taxon>
        <taxon>Glomeromycetes</taxon>
        <taxon>Glomerales</taxon>
        <taxon>Glomeraceae</taxon>
        <taxon>Glomus</taxon>
    </lineage>
</organism>
<accession>A0A397SYE8</accession>
<dbReference type="AlphaFoldDB" id="A0A397SYE8"/>
<dbReference type="InterPro" id="IPR002213">
    <property type="entry name" value="UDP_glucos_trans"/>
</dbReference>
<evidence type="ECO:0000313" key="6">
    <source>
        <dbReference type="EMBL" id="RIA90049.1"/>
    </source>
</evidence>
<dbReference type="Pfam" id="PF00201">
    <property type="entry name" value="UDPGT"/>
    <property type="match status" value="1"/>
</dbReference>
<evidence type="ECO:0000256" key="3">
    <source>
        <dbReference type="RuleBase" id="RU003718"/>
    </source>
</evidence>
<evidence type="ECO:0000256" key="4">
    <source>
        <dbReference type="SAM" id="Phobius"/>
    </source>
</evidence>